<dbReference type="Pfam" id="PF01757">
    <property type="entry name" value="Acyl_transf_3"/>
    <property type="match status" value="1"/>
</dbReference>
<name>A0A117IL50_MYCTH</name>
<feature type="transmembrane region" description="Helical" evidence="1">
    <location>
        <begin position="325"/>
        <end position="347"/>
    </location>
</feature>
<feature type="transmembrane region" description="Helical" evidence="1">
    <location>
        <begin position="353"/>
        <end position="372"/>
    </location>
</feature>
<feature type="transmembrane region" description="Helical" evidence="1">
    <location>
        <begin position="53"/>
        <end position="77"/>
    </location>
</feature>
<sequence>MRPSPETDLDQGGLEQVSTVDRVAALTGVRAVAALSVMGTHAAYGTGTYNHGYVGLIFARMDIGVAVFFVLSGFLLFRPWVRAAADGTAAPSVRRYARNRVRRIMPAYVVTVLAAYGIYAVRELEPNPGHTWVGLLRNLTLTQIYSDDYLTAYAHQGLTQMWSLAVEVAFYAALPVLAWLLLVVLARRRWRPVPLLTGLGVLAVVSPLWVVVLHRTDWLPLGAGFWLPHYLIWFVGGMVLAVLQAQGVRAYAAATVPVAVAAYLIVATPIAGDTGAPVLNLGQDLAKVMFYAVIATLVVAPPALGNRGWYTRMLGSRPMVWLGEISYEIFLVHVIVMEIAMVSVLRWPVYTGSVLGLFATTLALTIPVAWLLHRFTRPPIRPAVPARSADRTDRR</sequence>
<evidence type="ECO:0000256" key="1">
    <source>
        <dbReference type="SAM" id="Phobius"/>
    </source>
</evidence>
<feature type="transmembrane region" description="Helical" evidence="1">
    <location>
        <begin position="168"/>
        <end position="186"/>
    </location>
</feature>
<proteinExistence type="predicted"/>
<dbReference type="AlphaFoldDB" id="A0A117IL50"/>
<protein>
    <submittedName>
        <fullName evidence="3">Acyltransferase 3</fullName>
    </submittedName>
</protein>
<dbReference type="InterPro" id="IPR050879">
    <property type="entry name" value="Acyltransferase_3"/>
</dbReference>
<dbReference type="PANTHER" id="PTHR23028:SF53">
    <property type="entry name" value="ACYL_TRANSF_3 DOMAIN-CONTAINING PROTEIN"/>
    <property type="match status" value="1"/>
</dbReference>
<dbReference type="GO" id="GO:0016020">
    <property type="term" value="C:membrane"/>
    <property type="evidence" value="ECO:0007669"/>
    <property type="project" value="TreeGrafter"/>
</dbReference>
<reference evidence="4" key="2">
    <citation type="submission" date="2016-02" db="EMBL/GenBank/DDBJ databases">
        <title>Draft genome sequence of five rapidly growing Mycobacterium species.</title>
        <authorList>
            <person name="Katahira K."/>
            <person name="Gotou Y."/>
            <person name="Iida K."/>
            <person name="Ogura Y."/>
            <person name="Hayashi T."/>
        </authorList>
    </citation>
    <scope>NUCLEOTIDE SEQUENCE [LARGE SCALE GENOMIC DNA]</scope>
    <source>
        <strain evidence="4">JCM6362</strain>
    </source>
</reference>
<dbReference type="GO" id="GO:0009103">
    <property type="term" value="P:lipopolysaccharide biosynthetic process"/>
    <property type="evidence" value="ECO:0007669"/>
    <property type="project" value="TreeGrafter"/>
</dbReference>
<dbReference type="InterPro" id="IPR002656">
    <property type="entry name" value="Acyl_transf_3_dom"/>
</dbReference>
<accession>A0A117IL50</accession>
<dbReference type="Proteomes" id="UP000069654">
    <property type="component" value="Unassembled WGS sequence"/>
</dbReference>
<dbReference type="GO" id="GO:0016747">
    <property type="term" value="F:acyltransferase activity, transferring groups other than amino-acyl groups"/>
    <property type="evidence" value="ECO:0007669"/>
    <property type="project" value="InterPro"/>
</dbReference>
<dbReference type="OMA" id="GAKEWMP"/>
<feature type="domain" description="Acyltransferase 3" evidence="2">
    <location>
        <begin position="24"/>
        <end position="373"/>
    </location>
</feature>
<dbReference type="EMBL" id="BCTB01000001">
    <property type="protein sequence ID" value="GAT13105.1"/>
    <property type="molecule type" value="Genomic_DNA"/>
</dbReference>
<evidence type="ECO:0000313" key="4">
    <source>
        <dbReference type="Proteomes" id="UP000069654"/>
    </source>
</evidence>
<keyword evidence="1" id="KW-1133">Transmembrane helix</keyword>
<evidence type="ECO:0000259" key="2">
    <source>
        <dbReference type="Pfam" id="PF01757"/>
    </source>
</evidence>
<reference evidence="3 4" key="1">
    <citation type="journal article" date="2016" name="Genome Announc.">
        <title>Draft Genome Sequences of Five Rapidly Growing Mycobacterium Species, M. thermoresistibile, M. fortuitum subsp. acetamidolyticum, M. canariasense, M. brisbanense, and M. novocastrense.</title>
        <authorList>
            <person name="Katahira K."/>
            <person name="Ogura Y."/>
            <person name="Gotoh Y."/>
            <person name="Hayashi T."/>
        </authorList>
    </citation>
    <scope>NUCLEOTIDE SEQUENCE [LARGE SCALE GENOMIC DNA]</scope>
    <source>
        <strain evidence="3 4">JCM6362</strain>
    </source>
</reference>
<keyword evidence="1" id="KW-0472">Membrane</keyword>
<organism evidence="3 4">
    <name type="scientific">Mycolicibacterium thermoresistibile</name>
    <name type="common">Mycobacterium thermoresistibile</name>
    <dbReference type="NCBI Taxonomy" id="1797"/>
    <lineage>
        <taxon>Bacteria</taxon>
        <taxon>Bacillati</taxon>
        <taxon>Actinomycetota</taxon>
        <taxon>Actinomycetes</taxon>
        <taxon>Mycobacteriales</taxon>
        <taxon>Mycobacteriaceae</taxon>
        <taxon>Mycolicibacterium</taxon>
    </lineage>
</organism>
<feature type="transmembrane region" description="Helical" evidence="1">
    <location>
        <begin position="104"/>
        <end position="121"/>
    </location>
</feature>
<keyword evidence="3" id="KW-0808">Transferase</keyword>
<comment type="caution">
    <text evidence="3">The sequence shown here is derived from an EMBL/GenBank/DDBJ whole genome shotgun (WGS) entry which is preliminary data.</text>
</comment>
<keyword evidence="1" id="KW-0812">Transmembrane</keyword>
<keyword evidence="3" id="KW-0012">Acyltransferase</keyword>
<feature type="transmembrane region" description="Helical" evidence="1">
    <location>
        <begin position="288"/>
        <end position="304"/>
    </location>
</feature>
<feature type="transmembrane region" description="Helical" evidence="1">
    <location>
        <begin position="250"/>
        <end position="268"/>
    </location>
</feature>
<evidence type="ECO:0000313" key="3">
    <source>
        <dbReference type="EMBL" id="GAT13105.1"/>
    </source>
</evidence>
<dbReference type="PANTHER" id="PTHR23028">
    <property type="entry name" value="ACETYLTRANSFERASE"/>
    <property type="match status" value="1"/>
</dbReference>
<feature type="transmembrane region" description="Helical" evidence="1">
    <location>
        <begin position="225"/>
        <end position="243"/>
    </location>
</feature>
<feature type="transmembrane region" description="Helical" evidence="1">
    <location>
        <begin position="193"/>
        <end position="213"/>
    </location>
</feature>
<dbReference type="RefSeq" id="WP_003925243.1">
    <property type="nucleotide sequence ID" value="NZ_BCTB01000001.1"/>
</dbReference>
<dbReference type="STRING" id="1797.RMCT_0077"/>
<gene>
    <name evidence="3" type="ORF">RMCT_0077</name>
</gene>